<reference evidence="1 2" key="1">
    <citation type="submission" date="2019-03" db="EMBL/GenBank/DDBJ databases">
        <title>Genomic analyses of the natural microbiome of Caenorhabditis elegans.</title>
        <authorList>
            <person name="Samuel B."/>
        </authorList>
    </citation>
    <scope>NUCLEOTIDE SEQUENCE [LARGE SCALE GENOMIC DNA]</scope>
    <source>
        <strain evidence="1 2">JUb18</strain>
    </source>
</reference>
<sequence length="93" mass="10699">MQRARIRFVERISKEMSGAGIPELREQIEAQCPPGFMAVSAPYRKSPGENEDAMQVTATYERRDSMREIEGETREELDAQVPEGWQVLGIWRD</sequence>
<gene>
    <name evidence="1" type="ORF">EDF62_3326</name>
</gene>
<comment type="caution">
    <text evidence="1">The sequence shown here is derived from an EMBL/GenBank/DDBJ whole genome shotgun (WGS) entry which is preliminary data.</text>
</comment>
<dbReference type="AlphaFoldDB" id="A0A4R6RRW5"/>
<evidence type="ECO:0000313" key="1">
    <source>
        <dbReference type="EMBL" id="TDP89573.1"/>
    </source>
</evidence>
<proteinExistence type="predicted"/>
<dbReference type="Proteomes" id="UP000295601">
    <property type="component" value="Unassembled WGS sequence"/>
</dbReference>
<dbReference type="EMBL" id="SNYA01000009">
    <property type="protein sequence ID" value="TDP89573.1"/>
    <property type="molecule type" value="Genomic_DNA"/>
</dbReference>
<evidence type="ECO:0000313" key="2">
    <source>
        <dbReference type="Proteomes" id="UP000295601"/>
    </source>
</evidence>
<organism evidence="1 2">
    <name type="scientific">Leucobacter luti</name>
    <dbReference type="NCBI Taxonomy" id="340320"/>
    <lineage>
        <taxon>Bacteria</taxon>
        <taxon>Bacillati</taxon>
        <taxon>Actinomycetota</taxon>
        <taxon>Actinomycetes</taxon>
        <taxon>Micrococcales</taxon>
        <taxon>Microbacteriaceae</taxon>
        <taxon>Leucobacter</taxon>
    </lineage>
</organism>
<protein>
    <submittedName>
        <fullName evidence="1">Uncharacterized protein</fullName>
    </submittedName>
</protein>
<name>A0A4R6RRW5_9MICO</name>
<keyword evidence="2" id="KW-1185">Reference proteome</keyword>
<accession>A0A4R6RRW5</accession>